<dbReference type="AlphaFoldDB" id="A0A2Z2HJC7"/>
<dbReference type="GeneID" id="32901062"/>
<sequence length="91" mass="10947">MENIKELIEEINSRKPKDYEKMSIIEVSDELHKVMDFEQTVLKKIKLFEDNHQEPDLIKYAKMISKKIIERETTLIQETYLKKIDAEYLNS</sequence>
<proteinExistence type="predicted"/>
<evidence type="ECO:0000313" key="2">
    <source>
        <dbReference type="Proteomes" id="UP000249949"/>
    </source>
</evidence>
<name>A0A2Z2HJC7_9ARCH</name>
<dbReference type="Proteomes" id="UP000249949">
    <property type="component" value="Chromosome"/>
</dbReference>
<dbReference type="OrthoDB" id="2643at2157"/>
<dbReference type="KEGG" id="nct:NMSP_0576"/>
<accession>A0A2Z2HJC7</accession>
<evidence type="ECO:0000313" key="1">
    <source>
        <dbReference type="EMBL" id="ARS64197.1"/>
    </source>
</evidence>
<protein>
    <submittedName>
        <fullName evidence="1">Uncharacterized protein</fullName>
    </submittedName>
</protein>
<organism evidence="1 2">
    <name type="scientific">Candidatus Nitrosomarinus catalinensis</name>
    <dbReference type="NCBI Taxonomy" id="1898749"/>
    <lineage>
        <taxon>Archaea</taxon>
        <taxon>Nitrososphaerota</taxon>
        <taxon>Nitrososphaeria</taxon>
        <taxon>Nitrosopumilales</taxon>
        <taxon>Nitrosopumilaceae</taxon>
        <taxon>Candidatus Nitrosomarinus</taxon>
    </lineage>
</organism>
<reference evidence="1 2" key="1">
    <citation type="journal article" date="2017" name="Environ. Microbiol.">
        <title>Genome and epigenome of a novel marine Thaumarchaeota strain suggest viral infection, phosphorothioation DNA modification and multiple restriction systems.</title>
        <authorList>
            <person name="Ahlgren N.A."/>
            <person name="Chen Y."/>
            <person name="Needham D.M."/>
            <person name="Parada A.E."/>
            <person name="Sachdeva R."/>
            <person name="Trinh V."/>
            <person name="Chen T."/>
            <person name="Fuhrman J.A."/>
        </authorList>
    </citation>
    <scope>NUCLEOTIDE SEQUENCE [LARGE SCALE GENOMIC DNA]</scope>
    <source>
        <strain evidence="1 2">SPOT01</strain>
    </source>
</reference>
<dbReference type="EMBL" id="CP021324">
    <property type="protein sequence ID" value="ARS64197.1"/>
    <property type="molecule type" value="Genomic_DNA"/>
</dbReference>
<keyword evidence="2" id="KW-1185">Reference proteome</keyword>
<gene>
    <name evidence="1" type="ORF">NMSP_0576</name>
</gene>
<dbReference type="RefSeq" id="WP_086907344.1">
    <property type="nucleotide sequence ID" value="NZ_CP021324.1"/>
</dbReference>